<name>A0A8X6QVV6_NEPPI</name>
<comment type="caution">
    <text evidence="1">The sequence shown here is derived from an EMBL/GenBank/DDBJ whole genome shotgun (WGS) entry which is preliminary data.</text>
</comment>
<evidence type="ECO:0000313" key="2">
    <source>
        <dbReference type="Proteomes" id="UP000887013"/>
    </source>
</evidence>
<proteinExistence type="predicted"/>
<accession>A0A8X6QVV6</accession>
<dbReference type="EMBL" id="BMAW01084513">
    <property type="protein sequence ID" value="GFU39086.1"/>
    <property type="molecule type" value="Genomic_DNA"/>
</dbReference>
<dbReference type="Proteomes" id="UP000887013">
    <property type="component" value="Unassembled WGS sequence"/>
</dbReference>
<keyword evidence="2" id="KW-1185">Reference proteome</keyword>
<evidence type="ECO:0000313" key="1">
    <source>
        <dbReference type="EMBL" id="GFU39086.1"/>
    </source>
</evidence>
<gene>
    <name evidence="1" type="ORF">NPIL_212051</name>
</gene>
<sequence length="119" mass="13529">MNLFTNPDLAFIPVEYIMININDAQVYDCIRKQNANYITKCFAYVHQNLNQHRSFTVNRYEIPGDHSIKKASISNGGLLNAFERNSGMSNRISCCRATGTSNSNEIILLLVQQDNLEQL</sequence>
<protein>
    <submittedName>
        <fullName evidence="1">Uncharacterized protein</fullName>
    </submittedName>
</protein>
<organism evidence="1 2">
    <name type="scientific">Nephila pilipes</name>
    <name type="common">Giant wood spider</name>
    <name type="synonym">Nephila maculata</name>
    <dbReference type="NCBI Taxonomy" id="299642"/>
    <lineage>
        <taxon>Eukaryota</taxon>
        <taxon>Metazoa</taxon>
        <taxon>Ecdysozoa</taxon>
        <taxon>Arthropoda</taxon>
        <taxon>Chelicerata</taxon>
        <taxon>Arachnida</taxon>
        <taxon>Araneae</taxon>
        <taxon>Araneomorphae</taxon>
        <taxon>Entelegynae</taxon>
        <taxon>Araneoidea</taxon>
        <taxon>Nephilidae</taxon>
        <taxon>Nephila</taxon>
    </lineage>
</organism>
<dbReference type="AlphaFoldDB" id="A0A8X6QVV6"/>
<reference evidence="1" key="1">
    <citation type="submission" date="2020-08" db="EMBL/GenBank/DDBJ databases">
        <title>Multicomponent nature underlies the extraordinary mechanical properties of spider dragline silk.</title>
        <authorList>
            <person name="Kono N."/>
            <person name="Nakamura H."/>
            <person name="Mori M."/>
            <person name="Yoshida Y."/>
            <person name="Ohtoshi R."/>
            <person name="Malay A.D."/>
            <person name="Moran D.A.P."/>
            <person name="Tomita M."/>
            <person name="Numata K."/>
            <person name="Arakawa K."/>
        </authorList>
    </citation>
    <scope>NUCLEOTIDE SEQUENCE</scope>
</reference>